<organism evidence="8 9">
    <name type="scientific">Companilactobacillus futsaii</name>
    <dbReference type="NCBI Taxonomy" id="938155"/>
    <lineage>
        <taxon>Bacteria</taxon>
        <taxon>Bacillati</taxon>
        <taxon>Bacillota</taxon>
        <taxon>Bacilli</taxon>
        <taxon>Lactobacillales</taxon>
        <taxon>Lactobacillaceae</taxon>
        <taxon>Companilactobacillus</taxon>
    </lineage>
</organism>
<dbReference type="KEGG" id="lft:FG051_07350"/>
<evidence type="ECO:0000256" key="1">
    <source>
        <dbReference type="ARBA" id="ARBA00004651"/>
    </source>
</evidence>
<accession>A0A5B7SZ85</accession>
<keyword evidence="3 6" id="KW-0812">Transmembrane</keyword>
<name>A0A5B7SZ85_9LACO</name>
<dbReference type="PANTHER" id="PTHR30619">
    <property type="entry name" value="DNA INTERNALIZATION/COMPETENCE PROTEIN COMEC/REC2"/>
    <property type="match status" value="1"/>
</dbReference>
<dbReference type="Gene3D" id="3.60.15.10">
    <property type="entry name" value="Ribonuclease Z/Hydroxyacylglutathione hydrolase-like"/>
    <property type="match status" value="1"/>
</dbReference>
<dbReference type="EMBL" id="CP040736">
    <property type="protein sequence ID" value="QCX24938.1"/>
    <property type="molecule type" value="Genomic_DNA"/>
</dbReference>
<dbReference type="InterPro" id="IPR025405">
    <property type="entry name" value="DUF4131"/>
</dbReference>
<dbReference type="Pfam" id="PF00753">
    <property type="entry name" value="Lactamase_B"/>
    <property type="match status" value="1"/>
</dbReference>
<dbReference type="STRING" id="1423818.FC88_GL000345"/>
<evidence type="ECO:0000313" key="9">
    <source>
        <dbReference type="Proteomes" id="UP000310673"/>
    </source>
</evidence>
<dbReference type="SMART" id="SM00849">
    <property type="entry name" value="Lactamase_B"/>
    <property type="match status" value="1"/>
</dbReference>
<keyword evidence="5 6" id="KW-0472">Membrane</keyword>
<evidence type="ECO:0000256" key="5">
    <source>
        <dbReference type="ARBA" id="ARBA00023136"/>
    </source>
</evidence>
<dbReference type="PANTHER" id="PTHR30619:SF7">
    <property type="entry name" value="BETA-LACTAMASE DOMAIN PROTEIN"/>
    <property type="match status" value="1"/>
</dbReference>
<gene>
    <name evidence="8" type="ORF">FG051_07350</name>
</gene>
<dbReference type="InterPro" id="IPR001279">
    <property type="entry name" value="Metallo-B-lactamas"/>
</dbReference>
<feature type="domain" description="Metallo-beta-lactamase" evidence="7">
    <location>
        <begin position="482"/>
        <end position="688"/>
    </location>
</feature>
<feature type="transmembrane region" description="Helical" evidence="6">
    <location>
        <begin position="420"/>
        <end position="443"/>
    </location>
</feature>
<dbReference type="NCBIfam" id="TIGR00361">
    <property type="entry name" value="ComEC_Rec2"/>
    <property type="match status" value="1"/>
</dbReference>
<evidence type="ECO:0000256" key="2">
    <source>
        <dbReference type="ARBA" id="ARBA00022475"/>
    </source>
</evidence>
<evidence type="ECO:0000256" key="4">
    <source>
        <dbReference type="ARBA" id="ARBA00022989"/>
    </source>
</evidence>
<dbReference type="InterPro" id="IPR004477">
    <property type="entry name" value="ComEC_N"/>
</dbReference>
<comment type="subcellular location">
    <subcellularLocation>
        <location evidence="1">Cell membrane</location>
        <topology evidence="1">Multi-pass membrane protein</topology>
    </subcellularLocation>
</comment>
<evidence type="ECO:0000259" key="7">
    <source>
        <dbReference type="SMART" id="SM00849"/>
    </source>
</evidence>
<evidence type="ECO:0000313" key="8">
    <source>
        <dbReference type="EMBL" id="QCX24938.1"/>
    </source>
</evidence>
<protein>
    <submittedName>
        <fullName evidence="8">DNA internalization-related competence protein ComEC/Rec2</fullName>
    </submittedName>
</protein>
<dbReference type="InterPro" id="IPR004797">
    <property type="entry name" value="Competence_ComEC/Rec2"/>
</dbReference>
<reference evidence="8 9" key="1">
    <citation type="submission" date="2019-05" db="EMBL/GenBank/DDBJ databases">
        <title>Genome Sequence of Lactobacillus futsaii Y97, a Potential Probiotic Strain Isolated from the Futsai of Taiwan.</title>
        <authorList>
            <person name="Du X."/>
        </authorList>
    </citation>
    <scope>NUCLEOTIDE SEQUENCE [LARGE SCALE GENOMIC DNA]</scope>
    <source>
        <strain evidence="8 9">Y97</strain>
    </source>
</reference>
<evidence type="ECO:0000256" key="3">
    <source>
        <dbReference type="ARBA" id="ARBA00022692"/>
    </source>
</evidence>
<feature type="transmembrane region" description="Helical" evidence="6">
    <location>
        <begin position="6"/>
        <end position="34"/>
    </location>
</feature>
<dbReference type="GO" id="GO:0030420">
    <property type="term" value="P:establishment of competence for transformation"/>
    <property type="evidence" value="ECO:0007669"/>
    <property type="project" value="InterPro"/>
</dbReference>
<evidence type="ECO:0000256" key="6">
    <source>
        <dbReference type="SAM" id="Phobius"/>
    </source>
</evidence>
<dbReference type="GO" id="GO:0005886">
    <property type="term" value="C:plasma membrane"/>
    <property type="evidence" value="ECO:0007669"/>
    <property type="project" value="UniProtKB-SubCell"/>
</dbReference>
<dbReference type="Proteomes" id="UP000310673">
    <property type="component" value="Chromosome"/>
</dbReference>
<feature type="transmembrane region" description="Helical" evidence="6">
    <location>
        <begin position="303"/>
        <end position="334"/>
    </location>
</feature>
<dbReference type="InterPro" id="IPR052159">
    <property type="entry name" value="Competence_DNA_uptake"/>
</dbReference>
<dbReference type="NCBIfam" id="TIGR00360">
    <property type="entry name" value="ComEC_N-term"/>
    <property type="match status" value="1"/>
</dbReference>
<feature type="transmembrane region" description="Helical" evidence="6">
    <location>
        <begin position="217"/>
        <end position="239"/>
    </location>
</feature>
<feature type="transmembrane region" description="Helical" evidence="6">
    <location>
        <begin position="367"/>
        <end position="400"/>
    </location>
</feature>
<keyword evidence="2" id="KW-1003">Cell membrane</keyword>
<feature type="transmembrane region" description="Helical" evidence="6">
    <location>
        <begin position="43"/>
        <end position="63"/>
    </location>
</feature>
<dbReference type="AlphaFoldDB" id="A0A5B7SZ85"/>
<proteinExistence type="predicted"/>
<feature type="transmembrane region" description="Helical" evidence="6">
    <location>
        <begin position="340"/>
        <end position="360"/>
    </location>
</feature>
<sequence>MKNYFIFSAIMVSIVVAAIFESLWFWSLAILLLIRLAYLKKPLVLIITIILGIVTVIRCQSFILKQKAENFQTAVFSPDKISVNGDILSGELKAKQNVRFIYRIKSQNEQKTWKKLSELTVARVKIAEEQPLSGPRNPGEFDFKKYEQHKGIFYQVNLKSIDHLQVTQPQTISEKINVLRIHIINYLSQLPKWLKIHAQSLLVGYVPNSEKDFLKTLSILGIIHLFSLSGLHVLVILTFVKKITSFFKIPVDWVNFVFLLILPCYGLLVGSKSGIWRAIILAMLAIIFRKLKISVSKLDLFSLTLLICTLIYPFVMIEMGGQLSFLLSFTILYLYERTSLFFATFKMNLVSLPLICFYTYQFNWLTIIVNVIFVPLFMTIILPITLISAFTIHWSFWSFVNQIFDHLYQFLDSLALNGQFTFITGKFPIILVLLLVIITLFYVESRNFWNRYLLAYAVVFWGCILLNKFPLNGSVNLIDIGQGDSILITTPLNRKVAMIDVAGKVHFPTKPWAKHDSGNQVDFNTLPVLRSKGISHIDKLFLTHKDVDHIGNLETILTKFDVREVNFGIGLENDPKIKRTIKNHPQIKFKNLRQGDEVTVGQLKFHVLWPKKSGKGENSDSLTLLTKIRQKNWLFTGDLDIPSENKILKEYRFKVDYLKLGHHGSKTATGDNLLKITKPSVGLISAGINNRYGHPNQETLTRLKNHHVQYFNTAEYGMISWYYNFFNNEERLTTFLKGDLIEGSGTKK</sequence>
<dbReference type="InterPro" id="IPR035681">
    <property type="entry name" value="ComA-like_MBL"/>
</dbReference>
<dbReference type="InterPro" id="IPR036866">
    <property type="entry name" value="RibonucZ/Hydroxyglut_hydro"/>
</dbReference>
<dbReference type="Pfam" id="PF03772">
    <property type="entry name" value="Competence"/>
    <property type="match status" value="1"/>
</dbReference>
<dbReference type="SUPFAM" id="SSF56281">
    <property type="entry name" value="Metallo-hydrolase/oxidoreductase"/>
    <property type="match status" value="1"/>
</dbReference>
<dbReference type="CDD" id="cd07731">
    <property type="entry name" value="ComA-like_MBL-fold"/>
    <property type="match status" value="1"/>
</dbReference>
<dbReference type="Pfam" id="PF13567">
    <property type="entry name" value="DUF4131"/>
    <property type="match status" value="1"/>
</dbReference>
<keyword evidence="4 6" id="KW-1133">Transmembrane helix</keyword>
<feature type="transmembrane region" description="Helical" evidence="6">
    <location>
        <begin position="452"/>
        <end position="471"/>
    </location>
</feature>